<evidence type="ECO:0000313" key="1">
    <source>
        <dbReference type="EMBL" id="KAK4036551.1"/>
    </source>
</evidence>
<dbReference type="Proteomes" id="UP001234178">
    <property type="component" value="Unassembled WGS sequence"/>
</dbReference>
<reference evidence="1 2" key="1">
    <citation type="journal article" date="2023" name="Nucleic Acids Res.">
        <title>The hologenome of Daphnia magna reveals possible DNA methylation and microbiome-mediated evolution of the host genome.</title>
        <authorList>
            <person name="Chaturvedi A."/>
            <person name="Li X."/>
            <person name="Dhandapani V."/>
            <person name="Marshall H."/>
            <person name="Kissane S."/>
            <person name="Cuenca-Cambronero M."/>
            <person name="Asole G."/>
            <person name="Calvet F."/>
            <person name="Ruiz-Romero M."/>
            <person name="Marangio P."/>
            <person name="Guigo R."/>
            <person name="Rago D."/>
            <person name="Mirbahai L."/>
            <person name="Eastwood N."/>
            <person name="Colbourne J.K."/>
            <person name="Zhou J."/>
            <person name="Mallon E."/>
            <person name="Orsini L."/>
        </authorList>
    </citation>
    <scope>NUCLEOTIDE SEQUENCE [LARGE SCALE GENOMIC DNA]</scope>
    <source>
        <strain evidence="1">LRV0_1</strain>
    </source>
</reference>
<organism evidence="1 2">
    <name type="scientific">Daphnia magna</name>
    <dbReference type="NCBI Taxonomy" id="35525"/>
    <lineage>
        <taxon>Eukaryota</taxon>
        <taxon>Metazoa</taxon>
        <taxon>Ecdysozoa</taxon>
        <taxon>Arthropoda</taxon>
        <taxon>Crustacea</taxon>
        <taxon>Branchiopoda</taxon>
        <taxon>Diplostraca</taxon>
        <taxon>Cladocera</taxon>
        <taxon>Anomopoda</taxon>
        <taxon>Daphniidae</taxon>
        <taxon>Daphnia</taxon>
    </lineage>
</organism>
<proteinExistence type="predicted"/>
<name>A0ABR0B4E3_9CRUS</name>
<protein>
    <submittedName>
        <fullName evidence="1">Uncharacterized protein</fullName>
    </submittedName>
</protein>
<evidence type="ECO:0000313" key="2">
    <source>
        <dbReference type="Proteomes" id="UP001234178"/>
    </source>
</evidence>
<dbReference type="EMBL" id="JAOYFB010000040">
    <property type="protein sequence ID" value="KAK4036551.1"/>
    <property type="molecule type" value="Genomic_DNA"/>
</dbReference>
<gene>
    <name evidence="1" type="ORF">OUZ56_028602</name>
</gene>
<keyword evidence="2" id="KW-1185">Reference proteome</keyword>
<accession>A0ABR0B4E3</accession>
<comment type="caution">
    <text evidence="1">The sequence shown here is derived from an EMBL/GenBank/DDBJ whole genome shotgun (WGS) entry which is preliminary data.</text>
</comment>
<sequence length="105" mass="12121">MDDGQLCCAKGLFDYSHYWFEYILKLGALSKYHFDASCRIKHHQQQQQQPTGFRILSKFDTVPRAPTRAGNGARETETESKGKVTLHFTWPTGAFWPVGIYKDYT</sequence>